<evidence type="ECO:0000256" key="8">
    <source>
        <dbReference type="ARBA" id="ARBA00023136"/>
    </source>
</evidence>
<feature type="transmembrane region" description="Helical" evidence="13">
    <location>
        <begin position="2556"/>
        <end position="2579"/>
    </location>
</feature>
<evidence type="ECO:0000256" key="9">
    <source>
        <dbReference type="ARBA" id="ARBA00023170"/>
    </source>
</evidence>
<dbReference type="InterPro" id="IPR013662">
    <property type="entry name" value="RIH_assoc-dom"/>
</dbReference>
<keyword evidence="4 13" id="KW-0812">Transmembrane</keyword>
<dbReference type="InterPro" id="IPR000699">
    <property type="entry name" value="RIH_dom"/>
</dbReference>
<evidence type="ECO:0000256" key="6">
    <source>
        <dbReference type="ARBA" id="ARBA00022989"/>
    </source>
</evidence>
<evidence type="ECO:0000256" key="2">
    <source>
        <dbReference type="ARBA" id="ARBA00009453"/>
    </source>
</evidence>
<feature type="transmembrane region" description="Helical" evidence="13">
    <location>
        <begin position="2318"/>
        <end position="2338"/>
    </location>
</feature>
<dbReference type="VEuPathDB" id="FungiDB:SDRG_06916"/>
<dbReference type="OMA" id="WDERFLE"/>
<dbReference type="InterPro" id="IPR015925">
    <property type="entry name" value="Ryanodine_IP3_receptor"/>
</dbReference>
<keyword evidence="8 13" id="KW-0472">Membrane</keyword>
<dbReference type="InterPro" id="IPR005821">
    <property type="entry name" value="Ion_trans_dom"/>
</dbReference>
<evidence type="ECO:0000256" key="13">
    <source>
        <dbReference type="SAM" id="Phobius"/>
    </source>
</evidence>
<dbReference type="EMBL" id="JH767150">
    <property type="protein sequence ID" value="EQC35632.1"/>
    <property type="molecule type" value="Genomic_DNA"/>
</dbReference>
<evidence type="ECO:0000313" key="19">
    <source>
        <dbReference type="Proteomes" id="UP000030762"/>
    </source>
</evidence>
<dbReference type="GO" id="GO:0070679">
    <property type="term" value="F:inositol 1,4,5 trisphosphate binding"/>
    <property type="evidence" value="ECO:0007669"/>
    <property type="project" value="InterPro"/>
</dbReference>
<dbReference type="OrthoDB" id="300855at2759"/>
<feature type="compositionally biased region" description="Polar residues" evidence="12">
    <location>
        <begin position="816"/>
        <end position="832"/>
    </location>
</feature>
<feature type="transmembrane region" description="Helical" evidence="13">
    <location>
        <begin position="2636"/>
        <end position="2660"/>
    </location>
</feature>
<reference evidence="18 19" key="1">
    <citation type="submission" date="2012-04" db="EMBL/GenBank/DDBJ databases">
        <title>The Genome Sequence of Saprolegnia declina VS20.</title>
        <authorList>
            <consortium name="The Broad Institute Genome Sequencing Platform"/>
            <person name="Russ C."/>
            <person name="Nusbaum C."/>
            <person name="Tyler B."/>
            <person name="van West P."/>
            <person name="Dieguez-Uribeondo J."/>
            <person name="de Bruijn I."/>
            <person name="Tripathy S."/>
            <person name="Jiang R."/>
            <person name="Young S.K."/>
            <person name="Zeng Q."/>
            <person name="Gargeya S."/>
            <person name="Fitzgerald M."/>
            <person name="Haas B."/>
            <person name="Abouelleil A."/>
            <person name="Alvarado L."/>
            <person name="Arachchi H.M."/>
            <person name="Berlin A."/>
            <person name="Chapman S.B."/>
            <person name="Goldberg J."/>
            <person name="Griggs A."/>
            <person name="Gujja S."/>
            <person name="Hansen M."/>
            <person name="Howarth C."/>
            <person name="Imamovic A."/>
            <person name="Larimer J."/>
            <person name="McCowen C."/>
            <person name="Montmayeur A."/>
            <person name="Murphy C."/>
            <person name="Neiman D."/>
            <person name="Pearson M."/>
            <person name="Priest M."/>
            <person name="Roberts A."/>
            <person name="Saif S."/>
            <person name="Shea T."/>
            <person name="Sisk P."/>
            <person name="Sykes S."/>
            <person name="Wortman J."/>
            <person name="Nusbaum C."/>
            <person name="Birren B."/>
        </authorList>
    </citation>
    <scope>NUCLEOTIDE SEQUENCE [LARGE SCALE GENOMIC DNA]</scope>
    <source>
        <strain evidence="18 19">VS20</strain>
    </source>
</reference>
<dbReference type="Pfam" id="PF08709">
    <property type="entry name" value="Ins145_P3_rec"/>
    <property type="match status" value="1"/>
</dbReference>
<keyword evidence="3" id="KW-0813">Transport</keyword>
<dbReference type="Pfam" id="PF08454">
    <property type="entry name" value="RIH_assoc"/>
    <property type="match status" value="1"/>
</dbReference>
<feature type="domain" description="RIH" evidence="15">
    <location>
        <begin position="461"/>
        <end position="643"/>
    </location>
</feature>
<protein>
    <submittedName>
        <fullName evidence="18">Uncharacterized protein</fullName>
    </submittedName>
</protein>
<dbReference type="Pfam" id="PF01365">
    <property type="entry name" value="RYDR_ITPR"/>
    <property type="match status" value="1"/>
</dbReference>
<dbReference type="PANTHER" id="PTHR13715:SF99">
    <property type="entry name" value="INOSITOL 1,4,5-TRISPHOSPHATE RECEPTOR-LIKE PROTEIN A"/>
    <property type="match status" value="1"/>
</dbReference>
<keyword evidence="6 13" id="KW-1133">Transmembrane helix</keyword>
<evidence type="ECO:0000256" key="10">
    <source>
        <dbReference type="ARBA" id="ARBA00023286"/>
    </source>
</evidence>
<feature type="transmembrane region" description="Helical" evidence="13">
    <location>
        <begin position="2513"/>
        <end position="2536"/>
    </location>
</feature>
<evidence type="ECO:0000256" key="7">
    <source>
        <dbReference type="ARBA" id="ARBA00023065"/>
    </source>
</evidence>
<feature type="domain" description="Inositol 1,4,5-trisphosphate/ryanodine receptor" evidence="17">
    <location>
        <begin position="14"/>
        <end position="220"/>
    </location>
</feature>
<comment type="subcellular location">
    <subcellularLocation>
        <location evidence="1">Endoplasmic reticulum membrane</location>
        <topology evidence="1">Multi-pass membrane protein</topology>
    </subcellularLocation>
</comment>
<organism evidence="18 19">
    <name type="scientific">Saprolegnia diclina (strain VS20)</name>
    <dbReference type="NCBI Taxonomy" id="1156394"/>
    <lineage>
        <taxon>Eukaryota</taxon>
        <taxon>Sar</taxon>
        <taxon>Stramenopiles</taxon>
        <taxon>Oomycota</taxon>
        <taxon>Saprolegniomycetes</taxon>
        <taxon>Saprolegniales</taxon>
        <taxon>Saprolegniaceae</taxon>
        <taxon>Saprolegnia</taxon>
    </lineage>
</organism>
<evidence type="ECO:0000256" key="11">
    <source>
        <dbReference type="ARBA" id="ARBA00023303"/>
    </source>
</evidence>
<feature type="compositionally biased region" description="Polar residues" evidence="12">
    <location>
        <begin position="778"/>
        <end position="789"/>
    </location>
</feature>
<comment type="similarity">
    <text evidence="2">Belongs to the InsP3 receptor family.</text>
</comment>
<keyword evidence="10" id="KW-1071">Ligand-gated ion channel</keyword>
<accession>T0RZ64</accession>
<dbReference type="PANTHER" id="PTHR13715">
    <property type="entry name" value="RYANODINE RECEPTOR AND IP3 RECEPTOR"/>
    <property type="match status" value="1"/>
</dbReference>
<dbReference type="Proteomes" id="UP000030762">
    <property type="component" value="Unassembled WGS sequence"/>
</dbReference>
<dbReference type="Gene3D" id="2.80.10.50">
    <property type="match status" value="2"/>
</dbReference>
<feature type="domain" description="Ion transport" evidence="14">
    <location>
        <begin position="2519"/>
        <end position="2671"/>
    </location>
</feature>
<feature type="transmembrane region" description="Helical" evidence="13">
    <location>
        <begin position="2486"/>
        <end position="2506"/>
    </location>
</feature>
<name>T0RZ64_SAPDV</name>
<proteinExistence type="inferred from homology"/>
<evidence type="ECO:0000259" key="15">
    <source>
        <dbReference type="Pfam" id="PF01365"/>
    </source>
</evidence>
<feature type="transmembrane region" description="Helical" evidence="13">
    <location>
        <begin position="2358"/>
        <end position="2386"/>
    </location>
</feature>
<feature type="transmembrane region" description="Helical" evidence="13">
    <location>
        <begin position="2437"/>
        <end position="2459"/>
    </location>
</feature>
<feature type="region of interest" description="Disordered" evidence="12">
    <location>
        <begin position="777"/>
        <end position="861"/>
    </location>
</feature>
<evidence type="ECO:0000259" key="14">
    <source>
        <dbReference type="Pfam" id="PF00520"/>
    </source>
</evidence>
<keyword evidence="9" id="KW-0675">Receptor</keyword>
<dbReference type="Pfam" id="PF00520">
    <property type="entry name" value="Ion_trans"/>
    <property type="match status" value="1"/>
</dbReference>
<evidence type="ECO:0000256" key="1">
    <source>
        <dbReference type="ARBA" id="ARBA00004477"/>
    </source>
</evidence>
<gene>
    <name evidence="18" type="ORF">SDRG_06916</name>
</gene>
<dbReference type="InterPro" id="IPR014821">
    <property type="entry name" value="Ins145_P3_rcpt"/>
</dbReference>
<keyword evidence="11" id="KW-0407">Ion channel</keyword>
<dbReference type="GO" id="GO:0005789">
    <property type="term" value="C:endoplasmic reticulum membrane"/>
    <property type="evidence" value="ECO:0007669"/>
    <property type="project" value="UniProtKB-SubCell"/>
</dbReference>
<dbReference type="InterPro" id="IPR000493">
    <property type="entry name" value="InsP3_rcpt"/>
</dbReference>
<evidence type="ECO:0000313" key="18">
    <source>
        <dbReference type="EMBL" id="EQC35632.1"/>
    </source>
</evidence>
<keyword evidence="7" id="KW-0406">Ion transport</keyword>
<dbReference type="PRINTS" id="PR00779">
    <property type="entry name" value="INSP3RECEPTR"/>
</dbReference>
<evidence type="ECO:0000256" key="5">
    <source>
        <dbReference type="ARBA" id="ARBA00022824"/>
    </source>
</evidence>
<evidence type="ECO:0000259" key="16">
    <source>
        <dbReference type="Pfam" id="PF08454"/>
    </source>
</evidence>
<evidence type="ECO:0000256" key="3">
    <source>
        <dbReference type="ARBA" id="ARBA00022448"/>
    </source>
</evidence>
<dbReference type="GeneID" id="19947643"/>
<dbReference type="eggNOG" id="KOG2243">
    <property type="taxonomic scope" value="Eukaryota"/>
</dbReference>
<keyword evidence="5" id="KW-0256">Endoplasmic reticulum</keyword>
<dbReference type="GO" id="GO:0005220">
    <property type="term" value="F:inositol 1,4,5-trisphosphate-gated calcium channel activity"/>
    <property type="evidence" value="ECO:0007669"/>
    <property type="project" value="InterPro"/>
</dbReference>
<dbReference type="SUPFAM" id="SSF82109">
    <property type="entry name" value="MIR domain"/>
    <property type="match status" value="1"/>
</dbReference>
<evidence type="ECO:0000259" key="17">
    <source>
        <dbReference type="Pfam" id="PF08709"/>
    </source>
</evidence>
<feature type="domain" description="RyR/IP3R Homology associated" evidence="16">
    <location>
        <begin position="1990"/>
        <end position="2087"/>
    </location>
</feature>
<evidence type="ECO:0000256" key="12">
    <source>
        <dbReference type="SAM" id="MobiDB-lite"/>
    </source>
</evidence>
<dbReference type="RefSeq" id="XP_008610949.1">
    <property type="nucleotide sequence ID" value="XM_008612727.1"/>
</dbReference>
<sequence length="2808" mass="312774">MSSRKRLPGAVYEGDIVFIKIDDRGHVHSDGFVDERLGCISDMAGGKLDRCLFRITPSLQYEAQKRLAKAPSSATGEVSEMLELLQQQAAVEASGNAAKLREAIARGQLVHFGQPLQLQHVQSGKFISTLSKTVAEMDKVCMKLSLVDHGSSKCQFTFLPSFKAKSIGHIVGYNDAVCVARTKSLSSFLHLSLHQINMDRHARHEINLHTQETMLRLTLFTPPRLESKGAWEAGKVYRLYHIEANAFVTVSANRHMAKAPYLRPLASGSSVHSPENASLKALFVLERHDRLRGGVLNDVTEPVQFRHLLSGRYVTVMDDGAVTASDVPSQTPFQILPCATNDQSTSDVCFLQVLGRGYRLHHPNLVKPKRDGLASQHLQASEQLHATRQHSDEDGFRLLPAAASELAEAQFLVSAVASLQAYRCLVEPAIDRGAPMPRALVADAVAALHATLHFLSFGGDRRQKQAREAKVLDTLYEMQRCVLRIEPIARDMTLFARDASYRAAHRVHRLVNRVLVRLLEENARNKNYVATRTAVLYYNDATASSTVYARETLAYIGSETGSKTVYGTLFLNNPGLLATVDANVVAACCKRIEAQGVKAAGILRFLGILCACDGTSVPANQELVVDALFAASSSVRDRLLIETCECNTSRRPVPQAIKSMTDVLPPALASLTPRPRPLGADVLSDGFSSIAISWKAHTEWRAGDDSLFVTSRELGLVPMAGVEKPLDLAAYQAQLAGVPLEPRDAPVSETPPPTATPVRKGLSLGRLLLASLSHRSSVNSDASGDSFASNAPIGPIREESFSTESATSRTIREDPVTSNQRQRTSVQQSDVSNAEEGDPASTTMTINVDDEPPPPPRHLSSGDEWVELEAVVWTLDPESVYHLVFPGESWTTTQATYRKDKMAQAQFDLLHDLAQYYHLQLLLFVELLRGSNLHAVKVLKPQLSYTMLVAAIANEKLPNTVRMAFTVILHHCYVMCFPHDHLIFATKVHTIESIPAYSSRAVGPVPLPHFALPATHPANVLYPEDAVRTYPHAIKFQLLQAVLHAALSSVATVRVVDASLDQNAFASAMLSIAHDLLLCGFYVDYTSQKNLAHVLLCLLDGRNTLDGTSRYTRSALHDAMTRVKTQICDLLVTMTRLWRHVECLHVLSFFKAKYAQPKSRRLGQSHAAWRHRLRKQLAAVLDQTPHLDLILVSQLSLDYICMDLLMYDDAHLVQAALSLHIEANSRKARVFDAVLQCLVLESNESTTKSLALPPTQVLHDVRELLPTFRHLAHIFPNARLCADVRTTYGNGVLGVTHLLLEQLQQLQTYACDKHRLLMERSSKRASSFWGLLSDGPVAVRYTPSANGQAIMLLLDVHKVALTLVENPVIADPSVHDLQRQVQTEACKLLVLLSTKNPLGQRLLFENIKTFWRSLDTVDGVGNVVLAVFFENAHLSHRLPAEALWTMGRLVETHATNLADATSGSKAFATISTIFEFFLTFMAPHDVPLKKHQTAVHEVLHHGQFQHILPDAAAHVAPDDDVGADAIVQAPHYVEWRSRLQSPTDLRGAYLQKVLIVLSALAAGKNRGVALHYQQRYPLNWCLSVLLDAKMPLGFKLVMVRFFTNVYLYGDVDLHLGATATAVRNVLLQSASLLVDYGSSAGRRFLSTPRETQFAKLLETYVFDGLLNFITVYCTQHMTVRQHDDSDTEGAHVTETLTHALDHIRTNVTMTPQQSLALEACDRALHTGVCSHQTQCRSPHLAVTSEHHRDDENAAAQLSFHAFQADVFESDEVAAVTAAEANRFVVLWAEIERKVGSNQHSANMTMRLFYARVMAFLQARPASPSAELVLHVLHRLVARCRLDESTRKRMLLSEIEEANDRYSHTQSFLAACGAPQLVLALLSGTQSPATMNQALHLGLELVHGGNLAVQRAFYESFKAGDERVFVTIESVLRANIDALKERRRTSTFLVEGLAPMKTKQRRSSVQAASIFLLPEAYTTSHDTDLVDADLLLQFLTALVAGHFLPTQLLLLDQRVALGHATSVNILHVVTTYLRLLVKDDAQVHEMTAADCLSLTHCWHFLIECMQGPCSANQEFLTSSSMVDVFGKLLRAEILLSTDRVDAPRPDDIKKLKELAVKAMVSLLEGRSNDDVQARLRNILALPPLKARLIALYTQFHAEKDVHVDDTTWDERFLEEGVNLLTLAKCVFDADLLVPPTDRGSAPKRANFTSPSEFQAAATAYQHASLYRKTYTFFTDMHCAVEIYWRGRIELVFFPLPSHCRMLRFLSAKKNALLHSLRYDSNDRLKQFMRALPSMNEEMAHVEALSQFCVYNALRPYIPLFKTLSFLLAIFMNLIILVSIEHYDQEPSDYIYIPSKLKTPMFLCGLLQIFLSTAVVIFMLVISIPLIFRRRRNAMRKRSLEAYKQRKAFSDSIADSSELDVLKALAEQRVQRWTETLGAIYSAYLPFAKFILLLYVGQFAIEQTFPTFPAWTLYTVLFFPVVSSTRTYLETSGSVLGLLFTFAYDVLFEKLTAFYLVYLCTAVLATLYHPVFYFYHLLDLVIMNPSLQNVVLAVTTPARLLGLTALLCACICYFYAMGLFFYGPGNLTDDARAIPYCSTLLDCLVTVLHRGLAGDGGLGGYMSNALSHPPNFFHRDQYWWRFVLDVTFFAVKVVLLNMVFGITIDTFGDLRTQAARKDDLRRNVCFICGHGRDVFDAHYLASSGLNNGFEKHIADDHNMWSYLYFMVHVESLDATECNGPEAYVKGLLLKTDVSWFPQGMAKCLSTTTTTSVAHNMDDVKRAVKTLCAQADVALQKFHARRDRRNSMRAV</sequence>
<evidence type="ECO:0000256" key="4">
    <source>
        <dbReference type="ARBA" id="ARBA00022692"/>
    </source>
</evidence>
<dbReference type="InParanoid" id="T0RZ64"/>
<keyword evidence="19" id="KW-1185">Reference proteome</keyword>
<dbReference type="eggNOG" id="KOG3533">
    <property type="taxonomic scope" value="Eukaryota"/>
</dbReference>
<dbReference type="InterPro" id="IPR036300">
    <property type="entry name" value="MIR_dom_sf"/>
</dbReference>
<dbReference type="STRING" id="1156394.T0RZ64"/>